<comment type="caution">
    <text evidence="3">The sequence shown here is derived from an EMBL/GenBank/DDBJ whole genome shotgun (WGS) entry which is preliminary data.</text>
</comment>
<evidence type="ECO:0000256" key="2">
    <source>
        <dbReference type="SAM" id="SignalP"/>
    </source>
</evidence>
<sequence>MLGHTKSFLVSAIVLGASLPVSSFSLSSSCSASLQGLIRNEAAACLNGGALFTSILGVTQGSDVKDISAAIPNIMDSWLGKLCTSGSCTNENIETITKNLTGGCASDLEALGFGIAGKEIDVSSTGLQGDIVSVVQKVYPVVREVACLKEFAGWGTDEFRSNSANQFCAVQTVSSVEKAIGGLTFDDISFLSITFDAVKLIATGAKSLACTNCIKSAFNLARNAFPDIVSEADNELGGFCGASFVDGSSPDGITQSAQAGVFAAPAPKNNGAVASSGFGKAGVVLGVVFSAFVFMA</sequence>
<dbReference type="EMBL" id="JBAHYK010000340">
    <property type="protein sequence ID" value="KAL0575059.1"/>
    <property type="molecule type" value="Genomic_DNA"/>
</dbReference>
<keyword evidence="2" id="KW-0732">Signal</keyword>
<feature type="signal peptide" evidence="2">
    <location>
        <begin position="1"/>
        <end position="23"/>
    </location>
</feature>
<gene>
    <name evidence="3" type="ORF">V5O48_006904</name>
</gene>
<organism evidence="3 4">
    <name type="scientific">Marasmius crinis-equi</name>
    <dbReference type="NCBI Taxonomy" id="585013"/>
    <lineage>
        <taxon>Eukaryota</taxon>
        <taxon>Fungi</taxon>
        <taxon>Dikarya</taxon>
        <taxon>Basidiomycota</taxon>
        <taxon>Agaricomycotina</taxon>
        <taxon>Agaricomycetes</taxon>
        <taxon>Agaricomycetidae</taxon>
        <taxon>Agaricales</taxon>
        <taxon>Marasmiineae</taxon>
        <taxon>Marasmiaceae</taxon>
        <taxon>Marasmius</taxon>
    </lineage>
</organism>
<keyword evidence="4" id="KW-1185">Reference proteome</keyword>
<dbReference type="PANTHER" id="PTHR34862:SF1">
    <property type="entry name" value="SPARK DOMAIN-CONTAINING PROTEIN"/>
    <property type="match status" value="1"/>
</dbReference>
<feature type="chain" id="PRO_5046027562" evidence="2">
    <location>
        <begin position="24"/>
        <end position="296"/>
    </location>
</feature>
<keyword evidence="1" id="KW-0812">Transmembrane</keyword>
<dbReference type="PROSITE" id="PS51257">
    <property type="entry name" value="PROKAR_LIPOPROTEIN"/>
    <property type="match status" value="1"/>
</dbReference>
<dbReference type="PANTHER" id="PTHR34862">
    <property type="entry name" value="SPARK DOMAIN-CONTAINING PROTEIN"/>
    <property type="match status" value="1"/>
</dbReference>
<keyword evidence="1" id="KW-0472">Membrane</keyword>
<evidence type="ECO:0000313" key="3">
    <source>
        <dbReference type="EMBL" id="KAL0575059.1"/>
    </source>
</evidence>
<protein>
    <submittedName>
        <fullName evidence="3">Uncharacterized protein</fullName>
    </submittedName>
</protein>
<proteinExistence type="predicted"/>
<accession>A0ABR3FI88</accession>
<reference evidence="3 4" key="1">
    <citation type="submission" date="2024-02" db="EMBL/GenBank/DDBJ databases">
        <title>A draft genome for the cacao thread blight pathogen Marasmius crinis-equi.</title>
        <authorList>
            <person name="Cohen S.P."/>
            <person name="Baruah I.K."/>
            <person name="Amoako-Attah I."/>
            <person name="Bukari Y."/>
            <person name="Meinhardt L.W."/>
            <person name="Bailey B.A."/>
        </authorList>
    </citation>
    <scope>NUCLEOTIDE SEQUENCE [LARGE SCALE GENOMIC DNA]</scope>
    <source>
        <strain evidence="3 4">GH-76</strain>
    </source>
</reference>
<dbReference type="Proteomes" id="UP001465976">
    <property type="component" value="Unassembled WGS sequence"/>
</dbReference>
<name>A0ABR3FI88_9AGAR</name>
<evidence type="ECO:0000256" key="1">
    <source>
        <dbReference type="SAM" id="Phobius"/>
    </source>
</evidence>
<feature type="transmembrane region" description="Helical" evidence="1">
    <location>
        <begin position="277"/>
        <end position="295"/>
    </location>
</feature>
<keyword evidence="1" id="KW-1133">Transmembrane helix</keyword>
<evidence type="ECO:0000313" key="4">
    <source>
        <dbReference type="Proteomes" id="UP001465976"/>
    </source>
</evidence>